<accession>A0A919NYW6</accession>
<evidence type="ECO:0000313" key="6">
    <source>
        <dbReference type="Proteomes" id="UP000632740"/>
    </source>
</evidence>
<dbReference type="PANTHER" id="PTHR38340:SF1">
    <property type="entry name" value="S-LAYER PROTEIN"/>
    <property type="match status" value="1"/>
</dbReference>
<dbReference type="InterPro" id="IPR001343">
    <property type="entry name" value="Hemolysn_Ca-bd"/>
</dbReference>
<comment type="subcellular location">
    <subcellularLocation>
        <location evidence="1">Secreted</location>
    </subcellularLocation>
</comment>
<dbReference type="PRINTS" id="PR00313">
    <property type="entry name" value="CABNDNGRPT"/>
</dbReference>
<dbReference type="Proteomes" id="UP000632740">
    <property type="component" value="Unassembled WGS sequence"/>
</dbReference>
<comment type="caution">
    <text evidence="5">The sequence shown here is derived from an EMBL/GenBank/DDBJ whole genome shotgun (WGS) entry which is preliminary data.</text>
</comment>
<gene>
    <name evidence="5" type="ORF">Cch01nite_09170</name>
</gene>
<dbReference type="InterPro" id="IPR018511">
    <property type="entry name" value="Hemolysin-typ_Ca-bd_CS"/>
</dbReference>
<dbReference type="AlphaFoldDB" id="A0A919NYW6"/>
<evidence type="ECO:0000256" key="3">
    <source>
        <dbReference type="SAM" id="MobiDB-lite"/>
    </source>
</evidence>
<dbReference type="PANTHER" id="PTHR38340">
    <property type="entry name" value="S-LAYER PROTEIN"/>
    <property type="match status" value="1"/>
</dbReference>
<dbReference type="SUPFAM" id="SSF51120">
    <property type="entry name" value="beta-Roll"/>
    <property type="match status" value="2"/>
</dbReference>
<evidence type="ECO:0008006" key="7">
    <source>
        <dbReference type="Google" id="ProtNLM"/>
    </source>
</evidence>
<protein>
    <recommendedName>
        <fullName evidence="7">Calcium-binding protein</fullName>
    </recommendedName>
</protein>
<evidence type="ECO:0000313" key="5">
    <source>
        <dbReference type="EMBL" id="GIG20193.1"/>
    </source>
</evidence>
<keyword evidence="2" id="KW-0964">Secreted</keyword>
<dbReference type="InterPro" id="IPR011049">
    <property type="entry name" value="Serralysin-like_metalloprot_C"/>
</dbReference>
<dbReference type="EMBL" id="BONK01000003">
    <property type="protein sequence ID" value="GIG20193.1"/>
    <property type="molecule type" value="Genomic_DNA"/>
</dbReference>
<dbReference type="GO" id="GO:0005576">
    <property type="term" value="C:extracellular region"/>
    <property type="evidence" value="ECO:0007669"/>
    <property type="project" value="UniProtKB-SubCell"/>
</dbReference>
<name>A0A919NYW6_9CELL</name>
<feature type="chain" id="PRO_5038583257" description="Calcium-binding protein" evidence="4">
    <location>
        <begin position="31"/>
        <end position="375"/>
    </location>
</feature>
<dbReference type="GO" id="GO:0005509">
    <property type="term" value="F:calcium ion binding"/>
    <property type="evidence" value="ECO:0007669"/>
    <property type="project" value="InterPro"/>
</dbReference>
<dbReference type="Gene3D" id="2.150.10.10">
    <property type="entry name" value="Serralysin-like metalloprotease, C-terminal"/>
    <property type="match status" value="2"/>
</dbReference>
<feature type="signal peptide" evidence="4">
    <location>
        <begin position="1"/>
        <end position="30"/>
    </location>
</feature>
<feature type="region of interest" description="Disordered" evidence="3">
    <location>
        <begin position="138"/>
        <end position="159"/>
    </location>
</feature>
<organism evidence="5 6">
    <name type="scientific">Cellulomonas chitinilytica</name>
    <dbReference type="NCBI Taxonomy" id="398759"/>
    <lineage>
        <taxon>Bacteria</taxon>
        <taxon>Bacillati</taxon>
        <taxon>Actinomycetota</taxon>
        <taxon>Actinomycetes</taxon>
        <taxon>Micrococcales</taxon>
        <taxon>Cellulomonadaceae</taxon>
        <taxon>Cellulomonas</taxon>
    </lineage>
</organism>
<feature type="region of interest" description="Disordered" evidence="3">
    <location>
        <begin position="191"/>
        <end position="214"/>
    </location>
</feature>
<keyword evidence="4" id="KW-0732">Signal</keyword>
<keyword evidence="6" id="KW-1185">Reference proteome</keyword>
<dbReference type="Pfam" id="PF00353">
    <property type="entry name" value="HemolysinCabind"/>
    <property type="match status" value="3"/>
</dbReference>
<reference evidence="5" key="1">
    <citation type="submission" date="2021-01" db="EMBL/GenBank/DDBJ databases">
        <title>Whole genome shotgun sequence of Cellulomonas chitinilytica NBRC 110799.</title>
        <authorList>
            <person name="Komaki H."/>
            <person name="Tamura T."/>
        </authorList>
    </citation>
    <scope>NUCLEOTIDE SEQUENCE</scope>
    <source>
        <strain evidence="5">NBRC 110799</strain>
    </source>
</reference>
<proteinExistence type="predicted"/>
<evidence type="ECO:0000256" key="1">
    <source>
        <dbReference type="ARBA" id="ARBA00004613"/>
    </source>
</evidence>
<sequence length="375" mass="37442">MSGTRTNLARTRVRTAVLGLAAAVPLVAGAGHLTPAGAAVPTPDAVSSTPNATVAVTATGLVYTGLGAPNTITVNLVGGRYVIADSAPITAGTGCLPTAKGVFEVSCQVPSSPNGTPKSFRVVGGGGDDVIRNSTAIGMRADGGPGNDVLEGGTGSDNLDDSFGRDTLRGNDGNDTLSTELSQQDGLVDVLEGGAGDDDLRAGPNDDILRGGAQDDTMRGGLGADHFDGGSGAHDAVAYLDTGHDPYARLVVSIDLHADDGLRALGTSSSQEGDFVTTTVEDVFGGHGDDVLFGSSANNLLSGNLGDDVIEGLLGKDVIDGGPGDDLLASNQLFGAPVADGAIDTAQGNLGTDSCRVPFPTVEADLVACETVNQD</sequence>
<dbReference type="PROSITE" id="PS00330">
    <property type="entry name" value="HEMOLYSIN_CALCIUM"/>
    <property type="match status" value="1"/>
</dbReference>
<evidence type="ECO:0000256" key="2">
    <source>
        <dbReference type="ARBA" id="ARBA00022525"/>
    </source>
</evidence>
<dbReference type="RefSeq" id="WP_203749239.1">
    <property type="nucleotide sequence ID" value="NZ_BONK01000003.1"/>
</dbReference>
<dbReference type="InterPro" id="IPR050557">
    <property type="entry name" value="RTX_toxin/Mannuronan_C5-epim"/>
</dbReference>
<evidence type="ECO:0000256" key="4">
    <source>
        <dbReference type="SAM" id="SignalP"/>
    </source>
</evidence>